<dbReference type="Gene3D" id="3.20.20.190">
    <property type="entry name" value="Phosphatidylinositol (PI) phosphodiesterase"/>
    <property type="match status" value="1"/>
</dbReference>
<dbReference type="InterPro" id="IPR032075">
    <property type="entry name" value="PI-PLC-C1"/>
</dbReference>
<sequence>MYNLKQVTFNEILQYMKKIIFTLLLGSSIGVFGQNIPLHKIQVIGSHNSYKKAIDRKLYEYLLQEDENVSTLYYEHPAIETQLDLGLRNLEIDIWKDAEGNKYANPSGAEIAGKPFEWTKEMAEPGFKVFHMPDIDYQTHQPSFVKQLQALKAWSEQNPDHETIFITLELKDDKKDPSSKYHFEDIQEINRIIARELTDKHLITPRELKRTKNFVQWPTIDASCGKFVWIIDNTDYRLKLFDKIALEESSVFLNVPFEHPKSGCMIINNPYDDNIPEYADKGVIIRTRADDSTKQARNNDYTTFEQAKKSKAQIITTDYYVPSKLFPSTYKVIFDDNSYVRILP</sequence>
<dbReference type="PROSITE" id="PS50007">
    <property type="entry name" value="PIPLC_X_DOMAIN"/>
    <property type="match status" value="1"/>
</dbReference>
<keyword evidence="2" id="KW-1185">Reference proteome</keyword>
<dbReference type="Pfam" id="PF16670">
    <property type="entry name" value="PI-PLC-C1"/>
    <property type="match status" value="1"/>
</dbReference>
<evidence type="ECO:0000313" key="1">
    <source>
        <dbReference type="EMBL" id="TDS63638.1"/>
    </source>
</evidence>
<proteinExistence type="predicted"/>
<dbReference type="Proteomes" id="UP000295215">
    <property type="component" value="Unassembled WGS sequence"/>
</dbReference>
<comment type="caution">
    <text evidence="1">The sequence shown here is derived from an EMBL/GenBank/DDBJ whole genome shotgun (WGS) entry which is preliminary data.</text>
</comment>
<evidence type="ECO:0000313" key="2">
    <source>
        <dbReference type="Proteomes" id="UP000295215"/>
    </source>
</evidence>
<organism evidence="1 2">
    <name type="scientific">Myroides indicus</name>
    <dbReference type="NCBI Taxonomy" id="1323422"/>
    <lineage>
        <taxon>Bacteria</taxon>
        <taxon>Pseudomonadati</taxon>
        <taxon>Bacteroidota</taxon>
        <taxon>Flavobacteriia</taxon>
        <taxon>Flavobacteriales</taxon>
        <taxon>Flavobacteriaceae</taxon>
        <taxon>Myroides</taxon>
    </lineage>
</organism>
<dbReference type="GO" id="GO:0008081">
    <property type="term" value="F:phosphoric diester hydrolase activity"/>
    <property type="evidence" value="ECO:0007669"/>
    <property type="project" value="InterPro"/>
</dbReference>
<dbReference type="CDD" id="cd08589">
    <property type="entry name" value="PI-PLCc_SaPLC1_like"/>
    <property type="match status" value="1"/>
</dbReference>
<accession>A0A4R7F294</accession>
<reference evidence="1 2" key="1">
    <citation type="submission" date="2019-03" db="EMBL/GenBank/DDBJ databases">
        <title>Genomic Encyclopedia of Archaeal and Bacterial Type Strains, Phase II (KMG-II): from individual species to whole genera.</title>
        <authorList>
            <person name="Goeker M."/>
        </authorList>
    </citation>
    <scope>NUCLEOTIDE SEQUENCE [LARGE SCALE GENOMIC DNA]</scope>
    <source>
        <strain evidence="1 2">DSM 28213</strain>
    </source>
</reference>
<dbReference type="EMBL" id="SOAG01000006">
    <property type="protein sequence ID" value="TDS63638.1"/>
    <property type="molecule type" value="Genomic_DNA"/>
</dbReference>
<dbReference type="InterPro" id="IPR017946">
    <property type="entry name" value="PLC-like_Pdiesterase_TIM-brl"/>
</dbReference>
<name>A0A4R7F294_9FLAO</name>
<gene>
    <name evidence="1" type="ORF">C8P70_10670</name>
</gene>
<protein>
    <submittedName>
        <fullName evidence="1">Calcium-dependent phosphoinositide phospholipase C</fullName>
    </submittedName>
</protein>
<dbReference type="GO" id="GO:0006629">
    <property type="term" value="P:lipid metabolic process"/>
    <property type="evidence" value="ECO:0007669"/>
    <property type="project" value="InterPro"/>
</dbReference>
<dbReference type="SUPFAM" id="SSF51695">
    <property type="entry name" value="PLC-like phosphodiesterases"/>
    <property type="match status" value="1"/>
</dbReference>
<dbReference type="AlphaFoldDB" id="A0A4R7F294"/>